<keyword evidence="20" id="KW-1185">Reference proteome</keyword>
<dbReference type="GO" id="GO:0046872">
    <property type="term" value="F:metal ion binding"/>
    <property type="evidence" value="ECO:0007669"/>
    <property type="project" value="UniProtKB-KW"/>
</dbReference>
<dbReference type="SUPFAM" id="SSF82649">
    <property type="entry name" value="SufE/NifU"/>
    <property type="match status" value="1"/>
</dbReference>
<evidence type="ECO:0000256" key="10">
    <source>
        <dbReference type="ARBA" id="ARBA00022723"/>
    </source>
</evidence>
<evidence type="ECO:0000256" key="3">
    <source>
        <dbReference type="ARBA" id="ARBA00005065"/>
    </source>
</evidence>
<dbReference type="EnsemblPlants" id="Pp3c19_15510V3.1">
    <property type="protein sequence ID" value="Pp3c19_15510V3.1"/>
    <property type="gene ID" value="Pp3c19_15510"/>
</dbReference>
<comment type="catalytic activity">
    <reaction evidence="14">
        <text>iminosuccinate + dihydroxyacetone phosphate = quinolinate + phosphate + 2 H2O + H(+)</text>
        <dbReference type="Rhea" id="RHEA:25888"/>
        <dbReference type="ChEBI" id="CHEBI:15377"/>
        <dbReference type="ChEBI" id="CHEBI:15378"/>
        <dbReference type="ChEBI" id="CHEBI:29959"/>
        <dbReference type="ChEBI" id="CHEBI:43474"/>
        <dbReference type="ChEBI" id="CHEBI:57642"/>
        <dbReference type="ChEBI" id="CHEBI:77875"/>
        <dbReference type="EC" id="2.5.1.72"/>
    </reaction>
</comment>
<comment type="pathway">
    <text evidence="3">Cofactor biosynthesis; NAD(+) biosynthesis; quinolinate from iminoaspartate: step 1/1.</text>
</comment>
<comment type="cofactor">
    <cofactor evidence="1">
        <name>[4Fe-4S] cluster</name>
        <dbReference type="ChEBI" id="CHEBI:49883"/>
    </cofactor>
</comment>
<protein>
    <recommendedName>
        <fullName evidence="16">Quinolinate synthase, chloroplastic</fullName>
        <ecNumber evidence="4">2.5.1.72</ecNumber>
    </recommendedName>
</protein>
<dbReference type="Gene3D" id="3.90.1010.10">
    <property type="match status" value="1"/>
</dbReference>
<dbReference type="InterPro" id="IPR003808">
    <property type="entry name" value="Fe-S_metab-assoc_dom"/>
</dbReference>
<comment type="similarity">
    <text evidence="15">Belongs to the quinolinate synthase family. Type 1 subfamily.</text>
</comment>
<accession>A0A2K1IYJ5</accession>
<evidence type="ECO:0000256" key="1">
    <source>
        <dbReference type="ARBA" id="ARBA00001966"/>
    </source>
</evidence>
<keyword evidence="6" id="KW-0150">Chloroplast</keyword>
<dbReference type="AlphaFoldDB" id="A0A2K1IYJ5"/>
<comment type="subcellular location">
    <subcellularLocation>
        <location evidence="2">Plastid</location>
        <location evidence="2">Chloroplast</location>
    </subcellularLocation>
</comment>
<dbReference type="PANTHER" id="PTHR30573">
    <property type="entry name" value="QUINOLINATE SYNTHETASE A"/>
    <property type="match status" value="1"/>
</dbReference>
<evidence type="ECO:0000313" key="18">
    <source>
        <dbReference type="EMBL" id="PNR34348.1"/>
    </source>
</evidence>
<evidence type="ECO:0000256" key="4">
    <source>
        <dbReference type="ARBA" id="ARBA00012669"/>
    </source>
</evidence>
<dbReference type="OrthoDB" id="66991at2759"/>
<reference evidence="18 20" key="2">
    <citation type="journal article" date="2018" name="Plant J.">
        <title>The Physcomitrella patens chromosome-scale assembly reveals moss genome structure and evolution.</title>
        <authorList>
            <person name="Lang D."/>
            <person name="Ullrich K.K."/>
            <person name="Murat F."/>
            <person name="Fuchs J."/>
            <person name="Jenkins J."/>
            <person name="Haas F.B."/>
            <person name="Piednoel M."/>
            <person name="Gundlach H."/>
            <person name="Van Bel M."/>
            <person name="Meyberg R."/>
            <person name="Vives C."/>
            <person name="Morata J."/>
            <person name="Symeonidi A."/>
            <person name="Hiss M."/>
            <person name="Muchero W."/>
            <person name="Kamisugi Y."/>
            <person name="Saleh O."/>
            <person name="Blanc G."/>
            <person name="Decker E.L."/>
            <person name="van Gessel N."/>
            <person name="Grimwood J."/>
            <person name="Hayes R.D."/>
            <person name="Graham S.W."/>
            <person name="Gunter L.E."/>
            <person name="McDaniel S.F."/>
            <person name="Hoernstein S.N.W."/>
            <person name="Larsson A."/>
            <person name="Li F.W."/>
            <person name="Perroud P.F."/>
            <person name="Phillips J."/>
            <person name="Ranjan P."/>
            <person name="Rokshar D.S."/>
            <person name="Rothfels C.J."/>
            <person name="Schneider L."/>
            <person name="Shu S."/>
            <person name="Stevenson D.W."/>
            <person name="Thummler F."/>
            <person name="Tillich M."/>
            <person name="Villarreal Aguilar J.C."/>
            <person name="Widiez T."/>
            <person name="Wong G.K."/>
            <person name="Wymore A."/>
            <person name="Zhang Y."/>
            <person name="Zimmer A.D."/>
            <person name="Quatrano R.S."/>
            <person name="Mayer K.F.X."/>
            <person name="Goodstein D."/>
            <person name="Casacuberta J.M."/>
            <person name="Vandepoele K."/>
            <person name="Reski R."/>
            <person name="Cuming A.C."/>
            <person name="Tuskan G.A."/>
            <person name="Maumus F."/>
            <person name="Salse J."/>
            <person name="Schmutz J."/>
            <person name="Rensing S.A."/>
        </authorList>
    </citation>
    <scope>NUCLEOTIDE SEQUENCE [LARGE SCALE GENOMIC DNA]</scope>
    <source>
        <strain evidence="19 20">cv. Gransden 2004</strain>
    </source>
</reference>
<dbReference type="GeneID" id="112295737"/>
<evidence type="ECO:0000256" key="13">
    <source>
        <dbReference type="ARBA" id="ARBA00023014"/>
    </source>
</evidence>
<dbReference type="GO" id="GO:0008987">
    <property type="term" value="F:quinolinate synthetase A activity"/>
    <property type="evidence" value="ECO:0000318"/>
    <property type="project" value="GO_Central"/>
</dbReference>
<dbReference type="FunCoup" id="A0A2K1IYJ5">
    <property type="interactions" value="441"/>
</dbReference>
<evidence type="ECO:0000313" key="19">
    <source>
        <dbReference type="EnsemblPlants" id="Pp3c19_15510V3.1"/>
    </source>
</evidence>
<evidence type="ECO:0000259" key="17">
    <source>
        <dbReference type="Pfam" id="PF02657"/>
    </source>
</evidence>
<reference evidence="19" key="3">
    <citation type="submission" date="2020-12" db="UniProtKB">
        <authorList>
            <consortium name="EnsemblPlants"/>
        </authorList>
    </citation>
    <scope>IDENTIFICATION</scope>
</reference>
<evidence type="ECO:0000256" key="7">
    <source>
        <dbReference type="ARBA" id="ARBA00022640"/>
    </source>
</evidence>
<dbReference type="EMBL" id="ABEU02000019">
    <property type="protein sequence ID" value="PNR34348.1"/>
    <property type="molecule type" value="Genomic_DNA"/>
</dbReference>
<dbReference type="FunFam" id="3.40.50.10800:FF:000006">
    <property type="entry name" value="Quinolinate synthase, chloroplastic"/>
    <property type="match status" value="1"/>
</dbReference>
<dbReference type="Proteomes" id="UP000006727">
    <property type="component" value="Chromosome 19"/>
</dbReference>
<keyword evidence="8" id="KW-0662">Pyridine nucleotide biosynthesis</keyword>
<feature type="domain" description="Fe-S metabolism associated" evidence="17">
    <location>
        <begin position="97"/>
        <end position="215"/>
    </location>
</feature>
<evidence type="ECO:0000256" key="2">
    <source>
        <dbReference type="ARBA" id="ARBA00004229"/>
    </source>
</evidence>
<evidence type="ECO:0000256" key="11">
    <source>
        <dbReference type="ARBA" id="ARBA00022946"/>
    </source>
</evidence>
<sequence length="719" mass="78137">MAMLGASTPVVGELVTFSALTNVHSGAATKTGISLAPRSLQIREVGCRNFLRRRAKFSNRTQFKGLVTVRSALVEPELLTQVSKDRSALRKLQQLVENVSSSGEGRVRIQRVLDRAKMMPRLPTNAKVSENRVMGCTSQVWLTVELSNDGRVHFEVDSDSEVTRGLCSILLDGLNGATAQELLTVPASVLKGLRVGVETQSRANTWSNVLLTLQKRTSMLIAKKAGLSIVEPFPSLLITADDIVARGDFAKAQARYLSPDKAKVEELARLLEEKKIGVVAHFYMDPEVQGVLVAAQKLWPHIFISDSLVMADRAVQMANEGCKHVAVLGVDFMSENVRAILDRAGHEEVSVYRMSADHIGCSLAEAAESDSYIKFLEEASKTPKSMHVIYINTSLETKAQAHSRVPTITCTSSNVVQTVLQGFAQVPDLTVWYGPDSYMGGNLVEMFQQMLALSDEEIAAIHPSHTRGTIAALLPRLKYFKEGTCIVHDMFGKEVVGRVRQGYGDAFHTAHFEVPGEMFALAMEAKQRGMGVVGSTSNILDFIKEQVSQALQRGFEDRLQFVLGTESGMVTSIVGAVRKLLADHQELHGGSKVEVEIVFPVSSEAISETSSSNTNGAYDSTLAKLSVVPGVGSGEGCSISGGCASCHYMKMNSLDSLLQVCQLIETPGELLLTAHHARTYTTLIDGQTLGDLGCEPILHMRHFQATGALPEALVQHICR</sequence>
<evidence type="ECO:0000256" key="16">
    <source>
        <dbReference type="ARBA" id="ARBA00073351"/>
    </source>
</evidence>
<evidence type="ECO:0000313" key="20">
    <source>
        <dbReference type="Proteomes" id="UP000006727"/>
    </source>
</evidence>
<evidence type="ECO:0000256" key="8">
    <source>
        <dbReference type="ARBA" id="ARBA00022642"/>
    </source>
</evidence>
<dbReference type="GO" id="GO:0051539">
    <property type="term" value="F:4 iron, 4 sulfur cluster binding"/>
    <property type="evidence" value="ECO:0000318"/>
    <property type="project" value="GO_Central"/>
</dbReference>
<organism evidence="18">
    <name type="scientific">Physcomitrium patens</name>
    <name type="common">Spreading-leaved earth moss</name>
    <name type="synonym">Physcomitrella patens</name>
    <dbReference type="NCBI Taxonomy" id="3218"/>
    <lineage>
        <taxon>Eukaryota</taxon>
        <taxon>Viridiplantae</taxon>
        <taxon>Streptophyta</taxon>
        <taxon>Embryophyta</taxon>
        <taxon>Bryophyta</taxon>
        <taxon>Bryophytina</taxon>
        <taxon>Bryopsida</taxon>
        <taxon>Funariidae</taxon>
        <taxon>Funariales</taxon>
        <taxon>Funariaceae</taxon>
        <taxon>Physcomitrium</taxon>
    </lineage>
</organism>
<dbReference type="Gene3D" id="3.40.50.10800">
    <property type="entry name" value="NadA-like"/>
    <property type="match status" value="3"/>
</dbReference>
<dbReference type="SUPFAM" id="SSF142754">
    <property type="entry name" value="NadA-like"/>
    <property type="match status" value="1"/>
</dbReference>
<keyword evidence="5" id="KW-0004">4Fe-4S</keyword>
<dbReference type="EnsemblPlants" id="Pp3c19_15510V3.2">
    <property type="protein sequence ID" value="Pp3c19_15510V3.2"/>
    <property type="gene ID" value="Pp3c19_15510"/>
</dbReference>
<evidence type="ECO:0000256" key="5">
    <source>
        <dbReference type="ARBA" id="ARBA00022485"/>
    </source>
</evidence>
<keyword evidence="9" id="KW-0808">Transferase</keyword>
<dbReference type="Pfam" id="PF02657">
    <property type="entry name" value="SufE"/>
    <property type="match status" value="1"/>
</dbReference>
<dbReference type="RefSeq" id="XP_024403409.1">
    <property type="nucleotide sequence ID" value="XM_024547641.2"/>
</dbReference>
<evidence type="ECO:0000256" key="6">
    <source>
        <dbReference type="ARBA" id="ARBA00022528"/>
    </source>
</evidence>
<dbReference type="STRING" id="3218.A0A2K1IYJ5"/>
<dbReference type="InterPro" id="IPR036094">
    <property type="entry name" value="NadA_sf"/>
</dbReference>
<proteinExistence type="inferred from homology"/>
<dbReference type="FunFam" id="3.40.50.10800:FF:000008">
    <property type="entry name" value="Quinolinate synthase chloroplastic"/>
    <property type="match status" value="1"/>
</dbReference>
<dbReference type="Pfam" id="PF02445">
    <property type="entry name" value="NadA"/>
    <property type="match status" value="1"/>
</dbReference>
<evidence type="ECO:0000256" key="14">
    <source>
        <dbReference type="ARBA" id="ARBA00052166"/>
    </source>
</evidence>
<dbReference type="EC" id="2.5.1.72" evidence="4"/>
<dbReference type="KEGG" id="ppp:112295737"/>
<dbReference type="Gramene" id="Pp3c19_15510V3.2">
    <property type="protein sequence ID" value="Pp3c19_15510V3.2"/>
    <property type="gene ID" value="Pp3c19_15510"/>
</dbReference>
<name>A0A2K1IYJ5_PHYPA</name>
<dbReference type="Gramene" id="Pp3c19_15510V3.1">
    <property type="protein sequence ID" value="Pp3c19_15510V3.1"/>
    <property type="gene ID" value="Pp3c19_15510"/>
</dbReference>
<keyword evidence="7" id="KW-0934">Plastid</keyword>
<keyword evidence="13" id="KW-0411">Iron-sulfur</keyword>
<keyword evidence="12" id="KW-0408">Iron</keyword>
<dbReference type="PANTHER" id="PTHR30573:SF0">
    <property type="entry name" value="QUINOLINATE SYNTHASE, CHLOROPLASTIC"/>
    <property type="match status" value="1"/>
</dbReference>
<evidence type="ECO:0000256" key="9">
    <source>
        <dbReference type="ARBA" id="ARBA00022679"/>
    </source>
</evidence>
<evidence type="ECO:0000256" key="12">
    <source>
        <dbReference type="ARBA" id="ARBA00023004"/>
    </source>
</evidence>
<dbReference type="PaxDb" id="3218-PP1S20_135V6.1"/>
<keyword evidence="11" id="KW-0809">Transit peptide</keyword>
<reference evidence="18 20" key="1">
    <citation type="journal article" date="2008" name="Science">
        <title>The Physcomitrella genome reveals evolutionary insights into the conquest of land by plants.</title>
        <authorList>
            <person name="Rensing S."/>
            <person name="Lang D."/>
            <person name="Zimmer A."/>
            <person name="Terry A."/>
            <person name="Salamov A."/>
            <person name="Shapiro H."/>
            <person name="Nishiyama T."/>
            <person name="Perroud P.-F."/>
            <person name="Lindquist E."/>
            <person name="Kamisugi Y."/>
            <person name="Tanahashi T."/>
            <person name="Sakakibara K."/>
            <person name="Fujita T."/>
            <person name="Oishi K."/>
            <person name="Shin-I T."/>
            <person name="Kuroki Y."/>
            <person name="Toyoda A."/>
            <person name="Suzuki Y."/>
            <person name="Hashimoto A."/>
            <person name="Yamaguchi K."/>
            <person name="Sugano A."/>
            <person name="Kohara Y."/>
            <person name="Fujiyama A."/>
            <person name="Anterola A."/>
            <person name="Aoki S."/>
            <person name="Ashton N."/>
            <person name="Barbazuk W.B."/>
            <person name="Barker E."/>
            <person name="Bennetzen J."/>
            <person name="Bezanilla M."/>
            <person name="Blankenship R."/>
            <person name="Cho S.H."/>
            <person name="Dutcher S."/>
            <person name="Estelle M."/>
            <person name="Fawcett J.A."/>
            <person name="Gundlach H."/>
            <person name="Hanada K."/>
            <person name="Heyl A."/>
            <person name="Hicks K.A."/>
            <person name="Hugh J."/>
            <person name="Lohr M."/>
            <person name="Mayer K."/>
            <person name="Melkozernov A."/>
            <person name="Murata T."/>
            <person name="Nelson D."/>
            <person name="Pils B."/>
            <person name="Prigge M."/>
            <person name="Reiss B."/>
            <person name="Renner T."/>
            <person name="Rombauts S."/>
            <person name="Rushton P."/>
            <person name="Sanderfoot A."/>
            <person name="Schween G."/>
            <person name="Shiu S.-H."/>
            <person name="Stueber K."/>
            <person name="Theodoulou F.L."/>
            <person name="Tu H."/>
            <person name="Van de Peer Y."/>
            <person name="Verrier P.J."/>
            <person name="Waters E."/>
            <person name="Wood A."/>
            <person name="Yang L."/>
            <person name="Cove D."/>
            <person name="Cuming A."/>
            <person name="Hasebe M."/>
            <person name="Lucas S."/>
            <person name="Mishler D.B."/>
            <person name="Reski R."/>
            <person name="Grigoriev I."/>
            <person name="Quatrano R.S."/>
            <person name="Boore J.L."/>
        </authorList>
    </citation>
    <scope>NUCLEOTIDE SEQUENCE [LARGE SCALE GENOMIC DNA]</scope>
    <source>
        <strain evidence="19 20">cv. Gransden 2004</strain>
    </source>
</reference>
<dbReference type="UniPathway" id="UPA00253">
    <property type="reaction ID" value="UER00327"/>
</dbReference>
<dbReference type="GO" id="GO:0034628">
    <property type="term" value="P:'de novo' NAD+ biosynthetic process from L-aspartate"/>
    <property type="evidence" value="ECO:0000318"/>
    <property type="project" value="GO_Central"/>
</dbReference>
<dbReference type="InterPro" id="IPR003473">
    <property type="entry name" value="NadA"/>
</dbReference>
<gene>
    <name evidence="19" type="primary">LOC112295737</name>
    <name evidence="18" type="ORF">PHYPA_024165</name>
</gene>
<dbReference type="OMA" id="QELYCDA"/>
<evidence type="ECO:0000256" key="15">
    <source>
        <dbReference type="ARBA" id="ARBA00061471"/>
    </source>
</evidence>
<dbReference type="GO" id="GO:0009507">
    <property type="term" value="C:chloroplast"/>
    <property type="evidence" value="ECO:0000318"/>
    <property type="project" value="GO_Central"/>
</dbReference>
<keyword evidence="10" id="KW-0479">Metal-binding</keyword>